<organism evidence="1 2">
    <name type="scientific">Haematobacter missouriensis</name>
    <dbReference type="NCBI Taxonomy" id="366616"/>
    <lineage>
        <taxon>Bacteria</taxon>
        <taxon>Pseudomonadati</taxon>
        <taxon>Pseudomonadota</taxon>
        <taxon>Alphaproteobacteria</taxon>
        <taxon>Rhodobacterales</taxon>
        <taxon>Paracoccaceae</taxon>
        <taxon>Haematobacter</taxon>
    </lineage>
</organism>
<protein>
    <submittedName>
        <fullName evidence="1">Uncharacterized protein</fullName>
    </submittedName>
</protein>
<gene>
    <name evidence="1" type="ORF">CDV53_05790</name>
</gene>
<accession>A0ABX3ZYU9</accession>
<evidence type="ECO:0000313" key="2">
    <source>
        <dbReference type="Proteomes" id="UP000214673"/>
    </source>
</evidence>
<dbReference type="Proteomes" id="UP000214673">
    <property type="component" value="Unassembled WGS sequence"/>
</dbReference>
<dbReference type="EMBL" id="NIPV01000018">
    <property type="protein sequence ID" value="OWJ77440.1"/>
    <property type="molecule type" value="Genomic_DNA"/>
</dbReference>
<comment type="caution">
    <text evidence="1">The sequence shown here is derived from an EMBL/GenBank/DDBJ whole genome shotgun (WGS) entry which is preliminary data.</text>
</comment>
<sequence length="127" mass="14019">MSVEGLLMDVLPSELARNLRDMPTPMEQRVKSRLRAKVAGRIYPVLHTWEGGFSIAAEGVVHLRGAVDLYDGHKLVRHCLIVASISASGELICEYKFSTLATNAPPADWAPDEMEPLHSDELVRLLA</sequence>
<evidence type="ECO:0000313" key="1">
    <source>
        <dbReference type="EMBL" id="OWJ77440.1"/>
    </source>
</evidence>
<keyword evidence="2" id="KW-1185">Reference proteome</keyword>
<name>A0ABX3ZYU9_9RHOB</name>
<proteinExistence type="predicted"/>
<reference evidence="1 2" key="1">
    <citation type="submission" date="2016-11" db="EMBL/GenBank/DDBJ databases">
        <title>Comparison of Traditional DNA-DNA Hybridization with In Silico Genomic Analysis.</title>
        <authorList>
            <person name="Nicholson A.C."/>
            <person name="Sammons S."/>
            <person name="Humrighouse B.W."/>
            <person name="Graziano J."/>
            <person name="Lasker B."/>
            <person name="Whitney A.M."/>
            <person name="Mcquiston J.R."/>
        </authorList>
    </citation>
    <scope>NUCLEOTIDE SEQUENCE [LARGE SCALE GENOMIC DNA]</scope>
    <source>
        <strain evidence="1 2">H1892</strain>
    </source>
</reference>